<keyword evidence="1" id="KW-0808">Transferase</keyword>
<keyword evidence="2" id="KW-0548">Nucleotidyltransferase</keyword>
<evidence type="ECO:0000313" key="9">
    <source>
        <dbReference type="Proteomes" id="UP000186698"/>
    </source>
</evidence>
<dbReference type="Proteomes" id="UP000186698">
    <property type="component" value="Chromosome 6S"/>
</dbReference>
<keyword evidence="4" id="KW-0255">Endonuclease</keyword>
<dbReference type="Pfam" id="PF00665">
    <property type="entry name" value="rve"/>
    <property type="match status" value="1"/>
</dbReference>
<name>A0A8J1L245_XENLA</name>
<dbReference type="Gene3D" id="2.30.30.850">
    <property type="match status" value="1"/>
</dbReference>
<dbReference type="AlphaFoldDB" id="A0A8J1L245"/>
<proteinExistence type="predicted"/>
<sequence>MTILLSQPHLTIERCTTLNPSTLLPTSEDGTPHNCLEQISERMLPRPDLKDCPLPQSDLILFVDGSASKNAFGKNLVGYSVVTSDTILVAKALPSTCSAQAAALTEACKIGEQKRITVHTDSQYAFSTCHVFAQQWKNRGMVTSTGKPISHKDLIIQLLDAIQLPKELAICKCAAHTNQTDPVSVGNAKADAAAKAAAQHIQALATSPDTTFLDQRLLKDMQDTVSEAERHKWVSKGAQLRQGIYYCPAGKPILPTTLFRYAAILSHGQSHVSTGGMVTIINKVFTTYGFSNYSKKFCLACHICNKYNAQGALRPKQGQFPPATYPFQTICMDFIELNKCENKKYCLVIIDAFSRWVEAFPLHTSDALSVAKALTKEIIPRFGIPEHIYSDNGSHFVNQIITQLTKHFSISLKNHCAYHPQSAGLVERHNGILKNKLRKLMEETKMTWIQCLPLALLAIRITPSHKRLTPFEVIYGRPYRIPQLSQFQTSEEEADQSLAEHMCRMLNKQELLTPNSLPDTGEPIPIELVKPGNYVWVKVIKKKNWATPRWEGPYQVLLSTPTAVKIAERVSWVHASHCKLVKELGQVTREPK</sequence>
<reference evidence="10" key="1">
    <citation type="submission" date="2025-08" db="UniProtKB">
        <authorList>
            <consortium name="RefSeq"/>
        </authorList>
    </citation>
    <scope>IDENTIFICATION</scope>
    <source>
        <strain evidence="10">J_2021</strain>
        <tissue evidence="10">Erythrocytes</tissue>
    </source>
</reference>
<accession>A0A8J1L245</accession>
<keyword evidence="3" id="KW-0540">Nuclease</keyword>
<dbReference type="Gene3D" id="3.30.420.10">
    <property type="entry name" value="Ribonuclease H-like superfamily/Ribonuclease H"/>
    <property type="match status" value="2"/>
</dbReference>
<dbReference type="OrthoDB" id="9906983at2759"/>
<evidence type="ECO:0000256" key="3">
    <source>
        <dbReference type="ARBA" id="ARBA00022722"/>
    </source>
</evidence>
<dbReference type="PROSITE" id="PS50879">
    <property type="entry name" value="RNASE_H_1"/>
    <property type="match status" value="1"/>
</dbReference>
<dbReference type="InterPro" id="IPR001584">
    <property type="entry name" value="Integrase_cat-core"/>
</dbReference>
<keyword evidence="5" id="KW-0378">Hydrolase</keyword>
<evidence type="ECO:0000313" key="10">
    <source>
        <dbReference type="RefSeq" id="XP_041423616.1"/>
    </source>
</evidence>
<dbReference type="InterPro" id="IPR002156">
    <property type="entry name" value="RNaseH_domain"/>
</dbReference>
<dbReference type="InterPro" id="IPR036397">
    <property type="entry name" value="RNaseH_sf"/>
</dbReference>
<dbReference type="GO" id="GO:0003964">
    <property type="term" value="F:RNA-directed DNA polymerase activity"/>
    <property type="evidence" value="ECO:0007669"/>
    <property type="project" value="UniProtKB-KW"/>
</dbReference>
<dbReference type="RefSeq" id="XP_041423616.1">
    <property type="nucleotide sequence ID" value="XM_041567682.1"/>
</dbReference>
<evidence type="ECO:0000259" key="8">
    <source>
        <dbReference type="PROSITE" id="PS50994"/>
    </source>
</evidence>
<keyword evidence="9" id="KW-1185">Reference proteome</keyword>
<dbReference type="GO" id="GO:0003676">
    <property type="term" value="F:nucleic acid binding"/>
    <property type="evidence" value="ECO:0007669"/>
    <property type="project" value="InterPro"/>
</dbReference>
<dbReference type="Pfam" id="PF18697">
    <property type="entry name" value="MLVIN_C"/>
    <property type="match status" value="1"/>
</dbReference>
<evidence type="ECO:0000256" key="6">
    <source>
        <dbReference type="ARBA" id="ARBA00022918"/>
    </source>
</evidence>
<keyword evidence="6" id="KW-0695">RNA-directed DNA polymerase</keyword>
<dbReference type="KEGG" id="xla:121395098"/>
<dbReference type="GO" id="GO:0004523">
    <property type="term" value="F:RNA-DNA hybrid ribonuclease activity"/>
    <property type="evidence" value="ECO:0007669"/>
    <property type="project" value="InterPro"/>
</dbReference>
<evidence type="ECO:0000256" key="2">
    <source>
        <dbReference type="ARBA" id="ARBA00022695"/>
    </source>
</evidence>
<dbReference type="PANTHER" id="PTHR41694">
    <property type="entry name" value="ENDOGENOUS RETROVIRUS GROUP K MEMBER POL PROTEIN"/>
    <property type="match status" value="1"/>
</dbReference>
<evidence type="ECO:0000259" key="7">
    <source>
        <dbReference type="PROSITE" id="PS50879"/>
    </source>
</evidence>
<dbReference type="GO" id="GO:0015074">
    <property type="term" value="P:DNA integration"/>
    <property type="evidence" value="ECO:0007669"/>
    <property type="project" value="InterPro"/>
</dbReference>
<protein>
    <submittedName>
        <fullName evidence="10">Protein NYNRIN-like</fullName>
    </submittedName>
</protein>
<organism evidence="9 10">
    <name type="scientific">Xenopus laevis</name>
    <name type="common">African clawed frog</name>
    <dbReference type="NCBI Taxonomy" id="8355"/>
    <lineage>
        <taxon>Eukaryota</taxon>
        <taxon>Metazoa</taxon>
        <taxon>Chordata</taxon>
        <taxon>Craniata</taxon>
        <taxon>Vertebrata</taxon>
        <taxon>Euteleostomi</taxon>
        <taxon>Amphibia</taxon>
        <taxon>Batrachia</taxon>
        <taxon>Anura</taxon>
        <taxon>Pipoidea</taxon>
        <taxon>Pipidae</taxon>
        <taxon>Xenopodinae</taxon>
        <taxon>Xenopus</taxon>
        <taxon>Xenopus</taxon>
    </lineage>
</organism>
<dbReference type="Pfam" id="PF00075">
    <property type="entry name" value="RNase_H"/>
    <property type="match status" value="1"/>
</dbReference>
<dbReference type="PROSITE" id="PS50994">
    <property type="entry name" value="INTEGRASE"/>
    <property type="match status" value="1"/>
</dbReference>
<dbReference type="PANTHER" id="PTHR41694:SF5">
    <property type="entry name" value="RIBONUCLEASE H"/>
    <property type="match status" value="1"/>
</dbReference>
<dbReference type="SUPFAM" id="SSF53098">
    <property type="entry name" value="Ribonuclease H-like"/>
    <property type="match status" value="2"/>
</dbReference>
<gene>
    <name evidence="10" type="primary">LOC121395098</name>
</gene>
<dbReference type="InterPro" id="IPR012337">
    <property type="entry name" value="RNaseH-like_sf"/>
</dbReference>
<dbReference type="InterPro" id="IPR040643">
    <property type="entry name" value="MLVIN_C"/>
</dbReference>
<evidence type="ECO:0000256" key="4">
    <source>
        <dbReference type="ARBA" id="ARBA00022759"/>
    </source>
</evidence>
<dbReference type="GeneID" id="121395098"/>
<evidence type="ECO:0000256" key="5">
    <source>
        <dbReference type="ARBA" id="ARBA00022801"/>
    </source>
</evidence>
<evidence type="ECO:0000256" key="1">
    <source>
        <dbReference type="ARBA" id="ARBA00022679"/>
    </source>
</evidence>
<feature type="domain" description="RNase H type-1" evidence="7">
    <location>
        <begin position="55"/>
        <end position="199"/>
    </location>
</feature>
<feature type="domain" description="Integrase catalytic" evidence="8">
    <location>
        <begin position="322"/>
        <end position="478"/>
    </location>
</feature>